<sequence length="76" mass="8749">MSYNIFETVVKGSNTVFLDIPSEEYFSYYDRLNKKSANNIVKDYFINKGSKKDAEVMDVGYNEHTKSIQILAKLQG</sequence>
<organism evidence="2 4">
    <name type="scientific">Clostridium tepidum</name>
    <dbReference type="NCBI Taxonomy" id="1962263"/>
    <lineage>
        <taxon>Bacteria</taxon>
        <taxon>Bacillati</taxon>
        <taxon>Bacillota</taxon>
        <taxon>Clostridia</taxon>
        <taxon>Eubacteriales</taxon>
        <taxon>Clostridiaceae</taxon>
        <taxon>Clostridium</taxon>
    </lineage>
</organism>
<proteinExistence type="predicted"/>
<dbReference type="EMBL" id="MRAE01000078">
    <property type="protein sequence ID" value="OOO62599.1"/>
    <property type="molecule type" value="Genomic_DNA"/>
</dbReference>
<dbReference type="EMBL" id="MRAD01000011">
    <property type="protein sequence ID" value="OOO61655.1"/>
    <property type="molecule type" value="Genomic_DNA"/>
</dbReference>
<reference evidence="2 4" key="2">
    <citation type="submission" date="2016-12" db="EMBL/GenBank/DDBJ databases">
        <title>Clostridium tepidum sp. nov., a close relative of Clostridium sporogenes and Clostridium botulinum Group I.</title>
        <authorList>
            <person name="Dobritsa A.P."/>
            <person name="Kutumbaka K.K."/>
            <person name="Werner K."/>
            <person name="Wiedmann M."/>
            <person name="Asmus A."/>
            <person name="Samadpour M."/>
        </authorList>
    </citation>
    <scope>NUCLEOTIDE SEQUENCE [LARGE SCALE GENOMIC DNA]</scope>
    <source>
        <strain evidence="2 4">IEH 97212</strain>
    </source>
</reference>
<keyword evidence="3" id="KW-1185">Reference proteome</keyword>
<gene>
    <name evidence="1" type="ORF">BS637_11245</name>
    <name evidence="2" type="ORF">BS638_13830</name>
</gene>
<evidence type="ECO:0000313" key="1">
    <source>
        <dbReference type="EMBL" id="OOO61655.1"/>
    </source>
</evidence>
<comment type="caution">
    <text evidence="2">The sequence shown here is derived from an EMBL/GenBank/DDBJ whole genome shotgun (WGS) entry which is preliminary data.</text>
</comment>
<evidence type="ECO:0000313" key="3">
    <source>
        <dbReference type="Proteomes" id="UP000190206"/>
    </source>
</evidence>
<name>A0A1S9HX96_9CLOT</name>
<dbReference type="Proteomes" id="UP000190206">
    <property type="component" value="Unassembled WGS sequence"/>
</dbReference>
<dbReference type="RefSeq" id="WP_078024916.1">
    <property type="nucleotide sequence ID" value="NZ_JADPGM010000007.1"/>
</dbReference>
<protein>
    <submittedName>
        <fullName evidence="2">Uncharacterized protein</fullName>
    </submittedName>
</protein>
<dbReference type="Proteomes" id="UP000190256">
    <property type="component" value="Unassembled WGS sequence"/>
</dbReference>
<evidence type="ECO:0000313" key="2">
    <source>
        <dbReference type="EMBL" id="OOO62599.1"/>
    </source>
</evidence>
<accession>A0A1S9HX96</accession>
<dbReference type="AlphaFoldDB" id="A0A1S9HX96"/>
<dbReference type="STRING" id="1962263.BS637_11245"/>
<dbReference type="OrthoDB" id="1911145at2"/>
<reference evidence="1 3" key="1">
    <citation type="submission" date="2016-12" db="EMBL/GenBank/DDBJ databases">
        <title>Clostridium tepidum sp. nov., a close relative of Clostridium sporogenes and Clostridium botulinum Group I.</title>
        <authorList>
            <person name="Dobritsa A.P."/>
            <person name="Kutumbaka K."/>
            <person name="Werner K."/>
            <person name="Samadpour M."/>
        </authorList>
    </citation>
    <scope>NUCLEOTIDE SEQUENCE [LARGE SCALE GENOMIC DNA]</scope>
    <source>
        <strain evidence="1 3">PE</strain>
    </source>
</reference>
<evidence type="ECO:0000313" key="4">
    <source>
        <dbReference type="Proteomes" id="UP000190256"/>
    </source>
</evidence>